<sequence length="82" mass="8675">MRGGAVLEPLFRRAACANFGSPFTGGLRFPILLAVMFHLPEPQILAGALTGGREIGQECRLKFGVATTDDGPSALPHLVENV</sequence>
<comment type="caution">
    <text evidence="1">The sequence shown here is derived from an EMBL/GenBank/DDBJ whole genome shotgun (WGS) entry which is preliminary data.</text>
</comment>
<keyword evidence="2" id="KW-1185">Reference proteome</keyword>
<reference evidence="1 2" key="1">
    <citation type="submission" date="2018-09" db="EMBL/GenBank/DDBJ databases">
        <title>Comparative genomics of Leucobacter spp.</title>
        <authorList>
            <person name="Reis A.C."/>
            <person name="Kolvenbach B.A."/>
            <person name="Corvini P.F.X."/>
            <person name="Nunes O.C."/>
        </authorList>
    </citation>
    <scope>NUCLEOTIDE SEQUENCE [LARGE SCALE GENOMIC DNA]</scope>
    <source>
        <strain evidence="1 2">TAN 31504</strain>
    </source>
</reference>
<accession>A0ABS1SG37</accession>
<dbReference type="Proteomes" id="UP001645859">
    <property type="component" value="Unassembled WGS sequence"/>
</dbReference>
<evidence type="ECO:0000313" key="1">
    <source>
        <dbReference type="EMBL" id="MBL3679527.1"/>
    </source>
</evidence>
<proteinExistence type="predicted"/>
<gene>
    <name evidence="1" type="ORF">D3230_09535</name>
</gene>
<evidence type="ECO:0000313" key="2">
    <source>
        <dbReference type="Proteomes" id="UP001645859"/>
    </source>
</evidence>
<dbReference type="EMBL" id="QYAC01000004">
    <property type="protein sequence ID" value="MBL3679527.1"/>
    <property type="molecule type" value="Genomic_DNA"/>
</dbReference>
<organism evidence="1 2">
    <name type="scientific">Leucobacter chromiireducens subsp. solipictus</name>
    <dbReference type="NCBI Taxonomy" id="398235"/>
    <lineage>
        <taxon>Bacteria</taxon>
        <taxon>Bacillati</taxon>
        <taxon>Actinomycetota</taxon>
        <taxon>Actinomycetes</taxon>
        <taxon>Micrococcales</taxon>
        <taxon>Microbacteriaceae</taxon>
        <taxon>Leucobacter</taxon>
    </lineage>
</organism>
<protein>
    <submittedName>
        <fullName evidence="1">Uncharacterized protein</fullName>
    </submittedName>
</protein>
<name>A0ABS1SG37_9MICO</name>